<evidence type="ECO:0000313" key="1">
    <source>
        <dbReference type="EMBL" id="KAH0460980.1"/>
    </source>
</evidence>
<dbReference type="AlphaFoldDB" id="A0AAV7GGS6"/>
<evidence type="ECO:0000313" key="2">
    <source>
        <dbReference type="Proteomes" id="UP000775213"/>
    </source>
</evidence>
<reference evidence="1 2" key="1">
    <citation type="journal article" date="2021" name="Hortic Res">
        <title>Chromosome-scale assembly of the Dendrobium chrysotoxum genome enhances the understanding of orchid evolution.</title>
        <authorList>
            <person name="Zhang Y."/>
            <person name="Zhang G.Q."/>
            <person name="Zhang D."/>
            <person name="Liu X.D."/>
            <person name="Xu X.Y."/>
            <person name="Sun W.H."/>
            <person name="Yu X."/>
            <person name="Zhu X."/>
            <person name="Wang Z.W."/>
            <person name="Zhao X."/>
            <person name="Zhong W.Y."/>
            <person name="Chen H."/>
            <person name="Yin W.L."/>
            <person name="Huang T."/>
            <person name="Niu S.C."/>
            <person name="Liu Z.J."/>
        </authorList>
    </citation>
    <scope>NUCLEOTIDE SEQUENCE [LARGE SCALE GENOMIC DNA]</scope>
    <source>
        <strain evidence="1">Lindl</strain>
    </source>
</reference>
<keyword evidence="2" id="KW-1185">Reference proteome</keyword>
<organism evidence="1 2">
    <name type="scientific">Dendrobium chrysotoxum</name>
    <name type="common">Orchid</name>
    <dbReference type="NCBI Taxonomy" id="161865"/>
    <lineage>
        <taxon>Eukaryota</taxon>
        <taxon>Viridiplantae</taxon>
        <taxon>Streptophyta</taxon>
        <taxon>Embryophyta</taxon>
        <taxon>Tracheophyta</taxon>
        <taxon>Spermatophyta</taxon>
        <taxon>Magnoliopsida</taxon>
        <taxon>Liliopsida</taxon>
        <taxon>Asparagales</taxon>
        <taxon>Orchidaceae</taxon>
        <taxon>Epidendroideae</taxon>
        <taxon>Malaxideae</taxon>
        <taxon>Dendrobiinae</taxon>
        <taxon>Dendrobium</taxon>
    </lineage>
</organism>
<dbReference type="Proteomes" id="UP000775213">
    <property type="component" value="Unassembled WGS sequence"/>
</dbReference>
<comment type="caution">
    <text evidence="1">The sequence shown here is derived from an EMBL/GenBank/DDBJ whole genome shotgun (WGS) entry which is preliminary data.</text>
</comment>
<sequence>MSTVGELTSATGGGLANALKIIHEVVEKIDDGYFRPFIDFEELEKTKGEELAASAPATWNTLSPNLKLDGSLRLLGHIKCSYPIQTITF</sequence>
<dbReference type="EMBL" id="JAGFBR010000009">
    <property type="protein sequence ID" value="KAH0460980.1"/>
    <property type="molecule type" value="Genomic_DNA"/>
</dbReference>
<gene>
    <name evidence="1" type="ORF">IEQ34_008555</name>
</gene>
<protein>
    <submittedName>
        <fullName evidence="1">Uncharacterized protein</fullName>
    </submittedName>
</protein>
<name>A0AAV7GGS6_DENCH</name>
<proteinExistence type="predicted"/>
<accession>A0AAV7GGS6</accession>